<feature type="transmembrane region" description="Helical" evidence="5">
    <location>
        <begin position="20"/>
        <end position="45"/>
    </location>
</feature>
<feature type="transmembrane region" description="Helical" evidence="5">
    <location>
        <begin position="242"/>
        <end position="263"/>
    </location>
</feature>
<comment type="subcellular location">
    <subcellularLocation>
        <location evidence="1">Membrane</location>
        <topology evidence="1">Multi-pass membrane protein</topology>
    </subcellularLocation>
</comment>
<evidence type="ECO:0000259" key="6">
    <source>
        <dbReference type="Pfam" id="PF04932"/>
    </source>
</evidence>
<sequence length="431" mass="48273">MKLAFNHPHPALQTPWNVTQIGLLIFPLSPLVGGLSMLFAALITCKKESQVVIHSPLNRGFAVLSVLLIISSSLADDKAQAFLGLFNLIPFFLLFAGLSTLIQTTGQLRQIAAIFVLGSLPVVIMGFGQMFWGWSFQLQFLWILLDIGLAPGGNPPGRMAAIFMHANLFAAYLAIAFTLGIALCLEQWRSRSTIPAIVLTVSVITSFIALILTDSRNGWAIAVVACLAYAIYQGWHIVIITVFGVITSTLVAAFAPSVIAQIFRRFVPAFFWARLNDQMYPDRPVALMRSTQWEFAWSLTQQKPWTGWGLRSFSDLYKAQMQIDLGHPHNLFLMLSAETGLPSALLLFGCLAWIWVKGVQLLQKPHYLEKKDRLIFFSYLVVILQWAVFNTVDVTLFDFRLNTISWLLFSALWGVVYTSSRFNQYGEDLID</sequence>
<gene>
    <name evidence="7" type="ORF">VB620_12885</name>
</gene>
<feature type="transmembrane region" description="Helical" evidence="5">
    <location>
        <begin position="111"/>
        <end position="132"/>
    </location>
</feature>
<evidence type="ECO:0000256" key="2">
    <source>
        <dbReference type="ARBA" id="ARBA00022692"/>
    </source>
</evidence>
<feature type="transmembrane region" description="Helical" evidence="5">
    <location>
        <begin position="81"/>
        <end position="102"/>
    </location>
</feature>
<proteinExistence type="predicted"/>
<feature type="transmembrane region" description="Helical" evidence="5">
    <location>
        <begin position="57"/>
        <end position="75"/>
    </location>
</feature>
<reference evidence="7 8" key="1">
    <citation type="submission" date="2023-12" db="EMBL/GenBank/DDBJ databases">
        <title>Baltic Sea Cyanobacteria.</title>
        <authorList>
            <person name="Delbaje E."/>
            <person name="Fewer D.P."/>
            <person name="Shishido T.K."/>
        </authorList>
    </citation>
    <scope>NUCLEOTIDE SEQUENCE [LARGE SCALE GENOMIC DNA]</scope>
    <source>
        <strain evidence="7 8">UHCC-0300</strain>
    </source>
</reference>
<evidence type="ECO:0000313" key="7">
    <source>
        <dbReference type="EMBL" id="MEA5582233.1"/>
    </source>
</evidence>
<dbReference type="Proteomes" id="UP001302120">
    <property type="component" value="Unassembled WGS sequence"/>
</dbReference>
<dbReference type="Pfam" id="PF04932">
    <property type="entry name" value="Wzy_C"/>
    <property type="match status" value="1"/>
</dbReference>
<dbReference type="InterPro" id="IPR051533">
    <property type="entry name" value="WaaL-like"/>
</dbReference>
<dbReference type="EMBL" id="JAYGHG010000020">
    <property type="protein sequence ID" value="MEA5582233.1"/>
    <property type="molecule type" value="Genomic_DNA"/>
</dbReference>
<organism evidence="7 8">
    <name type="scientific">Nodularia harveyana UHCC-0300</name>
    <dbReference type="NCBI Taxonomy" id="2974287"/>
    <lineage>
        <taxon>Bacteria</taxon>
        <taxon>Bacillati</taxon>
        <taxon>Cyanobacteriota</taxon>
        <taxon>Cyanophyceae</taxon>
        <taxon>Nostocales</taxon>
        <taxon>Nodulariaceae</taxon>
        <taxon>Nodularia</taxon>
    </lineage>
</organism>
<feature type="transmembrane region" description="Helical" evidence="5">
    <location>
        <begin position="218"/>
        <end position="235"/>
    </location>
</feature>
<dbReference type="PANTHER" id="PTHR37422:SF13">
    <property type="entry name" value="LIPOPOLYSACCHARIDE BIOSYNTHESIS PROTEIN PA4999-RELATED"/>
    <property type="match status" value="1"/>
</dbReference>
<evidence type="ECO:0000256" key="3">
    <source>
        <dbReference type="ARBA" id="ARBA00022989"/>
    </source>
</evidence>
<feature type="transmembrane region" description="Helical" evidence="5">
    <location>
        <begin position="331"/>
        <end position="356"/>
    </location>
</feature>
<dbReference type="InterPro" id="IPR007016">
    <property type="entry name" value="O-antigen_ligase-rel_domated"/>
</dbReference>
<feature type="transmembrane region" description="Helical" evidence="5">
    <location>
        <begin position="192"/>
        <end position="212"/>
    </location>
</feature>
<comment type="caution">
    <text evidence="7">The sequence shown here is derived from an EMBL/GenBank/DDBJ whole genome shotgun (WGS) entry which is preliminary data.</text>
</comment>
<evidence type="ECO:0000256" key="4">
    <source>
        <dbReference type="ARBA" id="ARBA00023136"/>
    </source>
</evidence>
<dbReference type="GO" id="GO:0016874">
    <property type="term" value="F:ligase activity"/>
    <property type="evidence" value="ECO:0007669"/>
    <property type="project" value="UniProtKB-KW"/>
</dbReference>
<keyword evidence="4 5" id="KW-0472">Membrane</keyword>
<evidence type="ECO:0000256" key="5">
    <source>
        <dbReference type="SAM" id="Phobius"/>
    </source>
</evidence>
<accession>A0ABU5UF90</accession>
<dbReference type="PANTHER" id="PTHR37422">
    <property type="entry name" value="TEICHURONIC ACID BIOSYNTHESIS PROTEIN TUAE"/>
    <property type="match status" value="1"/>
</dbReference>
<keyword evidence="3 5" id="KW-1133">Transmembrane helix</keyword>
<evidence type="ECO:0000313" key="8">
    <source>
        <dbReference type="Proteomes" id="UP001302120"/>
    </source>
</evidence>
<evidence type="ECO:0000256" key="1">
    <source>
        <dbReference type="ARBA" id="ARBA00004141"/>
    </source>
</evidence>
<feature type="transmembrane region" description="Helical" evidence="5">
    <location>
        <begin position="376"/>
        <end position="397"/>
    </location>
</feature>
<keyword evidence="8" id="KW-1185">Reference proteome</keyword>
<feature type="transmembrane region" description="Helical" evidence="5">
    <location>
        <begin position="162"/>
        <end position="185"/>
    </location>
</feature>
<protein>
    <submittedName>
        <fullName evidence="7">O-antigen ligase family protein</fullName>
    </submittedName>
</protein>
<name>A0ABU5UF90_9CYAN</name>
<dbReference type="RefSeq" id="WP_323196556.1">
    <property type="nucleotide sequence ID" value="NZ_JAYGHG010000020.1"/>
</dbReference>
<keyword evidence="7" id="KW-0436">Ligase</keyword>
<feature type="domain" description="O-antigen ligase-related" evidence="6">
    <location>
        <begin position="202"/>
        <end position="348"/>
    </location>
</feature>
<keyword evidence="2 5" id="KW-0812">Transmembrane</keyword>